<reference evidence="4" key="1">
    <citation type="submission" date="2022-06" db="EMBL/GenBank/DDBJ databases">
        <title>Uncovering the hologenomic basis of an extraordinary plant invasion.</title>
        <authorList>
            <person name="Bieker V.C."/>
            <person name="Martin M.D."/>
            <person name="Gilbert T."/>
            <person name="Hodgins K."/>
            <person name="Battlay P."/>
            <person name="Petersen B."/>
            <person name="Wilson J."/>
        </authorList>
    </citation>
    <scope>NUCLEOTIDE SEQUENCE</scope>
    <source>
        <strain evidence="4">AA19_3_7</strain>
        <tissue evidence="4">Leaf</tissue>
    </source>
</reference>
<keyword evidence="3" id="KW-0732">Signal</keyword>
<dbReference type="PANTHER" id="PTHR33881">
    <property type="entry name" value="NEUROGENIC LOCUS NOTCH-LIKE PROTEIN"/>
    <property type="match status" value="1"/>
</dbReference>
<evidence type="ECO:0000313" key="4">
    <source>
        <dbReference type="EMBL" id="KAI7731611.1"/>
    </source>
</evidence>
<evidence type="ECO:0000256" key="1">
    <source>
        <dbReference type="SAM" id="MobiDB-lite"/>
    </source>
</evidence>
<accession>A0AAD5BXP8</accession>
<feature type="transmembrane region" description="Helical" evidence="2">
    <location>
        <begin position="197"/>
        <end position="217"/>
    </location>
</feature>
<keyword evidence="2" id="KW-0812">Transmembrane</keyword>
<sequence>MASIFSLASTSAMLFVLVFLSSTANSDIDIPSPIVDNLCDQVSCGRGNCSVDRAKPFNFVCKCDPGWRRTLISDTEDDLQFLPCVIPNCSINYSCMPAPPPSPPIPDNITIFDRTCYWTYCGEGTCNKNHTTDKHTCNCNPGYTNLMNISIFPCFGDCAIGTDCSRVGVRSSDTTPPPGDSSQGETAGSAASQGIRFVSGGFHCIGVMVMSVALAIWK</sequence>
<evidence type="ECO:0000256" key="3">
    <source>
        <dbReference type="SAM" id="SignalP"/>
    </source>
</evidence>
<dbReference type="Proteomes" id="UP001206925">
    <property type="component" value="Unassembled WGS sequence"/>
</dbReference>
<name>A0AAD5BXP8_AMBAR</name>
<feature type="region of interest" description="Disordered" evidence="1">
    <location>
        <begin position="170"/>
        <end position="190"/>
    </location>
</feature>
<keyword evidence="2" id="KW-0472">Membrane</keyword>
<feature type="chain" id="PRO_5042019526" evidence="3">
    <location>
        <begin position="27"/>
        <end position="218"/>
    </location>
</feature>
<evidence type="ECO:0000313" key="5">
    <source>
        <dbReference type="Proteomes" id="UP001206925"/>
    </source>
</evidence>
<dbReference type="PANTHER" id="PTHR33881:SF10">
    <property type="entry name" value="SLIT HOMOLOG 2 PROTEIN-LIKE"/>
    <property type="match status" value="1"/>
</dbReference>
<feature type="signal peptide" evidence="3">
    <location>
        <begin position="1"/>
        <end position="26"/>
    </location>
</feature>
<keyword evidence="2" id="KW-1133">Transmembrane helix</keyword>
<proteinExistence type="predicted"/>
<comment type="caution">
    <text evidence="4">The sequence shown here is derived from an EMBL/GenBank/DDBJ whole genome shotgun (WGS) entry which is preliminary data.</text>
</comment>
<gene>
    <name evidence="4" type="ORF">M8C21_019679</name>
</gene>
<dbReference type="AlphaFoldDB" id="A0AAD5BXP8"/>
<evidence type="ECO:0000256" key="2">
    <source>
        <dbReference type="SAM" id="Phobius"/>
    </source>
</evidence>
<dbReference type="EMBL" id="JAMZMK010010418">
    <property type="protein sequence ID" value="KAI7731611.1"/>
    <property type="molecule type" value="Genomic_DNA"/>
</dbReference>
<keyword evidence="5" id="KW-1185">Reference proteome</keyword>
<organism evidence="4 5">
    <name type="scientific">Ambrosia artemisiifolia</name>
    <name type="common">Common ragweed</name>
    <dbReference type="NCBI Taxonomy" id="4212"/>
    <lineage>
        <taxon>Eukaryota</taxon>
        <taxon>Viridiplantae</taxon>
        <taxon>Streptophyta</taxon>
        <taxon>Embryophyta</taxon>
        <taxon>Tracheophyta</taxon>
        <taxon>Spermatophyta</taxon>
        <taxon>Magnoliopsida</taxon>
        <taxon>eudicotyledons</taxon>
        <taxon>Gunneridae</taxon>
        <taxon>Pentapetalae</taxon>
        <taxon>asterids</taxon>
        <taxon>campanulids</taxon>
        <taxon>Asterales</taxon>
        <taxon>Asteraceae</taxon>
        <taxon>Asteroideae</taxon>
        <taxon>Heliantheae alliance</taxon>
        <taxon>Heliantheae</taxon>
        <taxon>Ambrosia</taxon>
    </lineage>
</organism>
<protein>
    <submittedName>
        <fullName evidence="4">Uncharacterized protein</fullName>
    </submittedName>
</protein>